<dbReference type="InterPro" id="IPR002645">
    <property type="entry name" value="STAS_dom"/>
</dbReference>
<evidence type="ECO:0000313" key="3">
    <source>
        <dbReference type="Proteomes" id="UP000694001"/>
    </source>
</evidence>
<dbReference type="AlphaFoldDB" id="A0A975YKS8"/>
<dbReference type="Pfam" id="PF11964">
    <property type="entry name" value="SpoIIAA-like"/>
    <property type="match status" value="1"/>
</dbReference>
<accession>A0A975YKS8</accession>
<dbReference type="PROSITE" id="PS50801">
    <property type="entry name" value="STAS"/>
    <property type="match status" value="1"/>
</dbReference>
<protein>
    <submittedName>
        <fullName evidence="2">STAS/SEC14 domain-containing protein</fullName>
    </submittedName>
</protein>
<gene>
    <name evidence="2" type="ORF">KO353_07825</name>
</gene>
<dbReference type="EMBL" id="CP076448">
    <property type="protein sequence ID" value="QXM26080.1"/>
    <property type="molecule type" value="Genomic_DNA"/>
</dbReference>
<dbReference type="InterPro" id="IPR021866">
    <property type="entry name" value="SpoIIAA-like"/>
</dbReference>
<sequence length="121" mass="13624">MLEPSLDRQRGILVVEISGPLSVADIERISALLDPYLADAGRLRGMLVDARRHPGWSDIEAILSHERFLRDHAPLIDRIALVTDSDLVAVLTRFATLGRCPALRRFPWSEYHAARAWLEEG</sequence>
<keyword evidence="3" id="KW-1185">Reference proteome</keyword>
<evidence type="ECO:0000313" key="2">
    <source>
        <dbReference type="EMBL" id="QXM26080.1"/>
    </source>
</evidence>
<reference evidence="2" key="1">
    <citation type="submission" date="2021-06" db="EMBL/GenBank/DDBJ databases">
        <title>Elioraea tepida, sp. nov., a moderately thermophilic aerobic anoxygenic phototrophic bacterium isolated from an alkaline siliceous hot spring mat community in Yellowstone National Park, WY, USA.</title>
        <authorList>
            <person name="Saini M.K."/>
            <person name="Yoshida S."/>
            <person name="Sebastian A."/>
            <person name="Hirose S."/>
            <person name="Hara E."/>
            <person name="Tamaki H."/>
            <person name="Soulier N.T."/>
            <person name="Albert I."/>
            <person name="Hanada S."/>
            <person name="Bryant D.A."/>
            <person name="Tank M."/>
        </authorList>
    </citation>
    <scope>NUCLEOTIDE SEQUENCE</scope>
    <source>
        <strain evidence="2">MS-P2</strain>
    </source>
</reference>
<dbReference type="KEGG" id="elio:KO353_07825"/>
<dbReference type="Proteomes" id="UP000694001">
    <property type="component" value="Chromosome"/>
</dbReference>
<feature type="domain" description="STAS" evidence="1">
    <location>
        <begin position="2"/>
        <end position="49"/>
    </location>
</feature>
<dbReference type="RefSeq" id="WP_218287131.1">
    <property type="nucleotide sequence ID" value="NZ_CP076448.1"/>
</dbReference>
<evidence type="ECO:0000259" key="1">
    <source>
        <dbReference type="PROSITE" id="PS50801"/>
    </source>
</evidence>
<organism evidence="2 3">
    <name type="scientific">Elioraea tepida</name>
    <dbReference type="NCBI Taxonomy" id="2843330"/>
    <lineage>
        <taxon>Bacteria</taxon>
        <taxon>Pseudomonadati</taxon>
        <taxon>Pseudomonadota</taxon>
        <taxon>Alphaproteobacteria</taxon>
        <taxon>Acetobacterales</taxon>
        <taxon>Elioraeaceae</taxon>
        <taxon>Elioraea</taxon>
    </lineage>
</organism>
<name>A0A975YKS8_9PROT</name>
<proteinExistence type="predicted"/>